<keyword evidence="2" id="KW-0808">Transferase</keyword>
<keyword evidence="3" id="KW-0012">Acyltransferase</keyword>
<dbReference type="AlphaFoldDB" id="A0ABD3HK34"/>
<dbReference type="InterPro" id="IPR000073">
    <property type="entry name" value="AB_hydrolase_1"/>
</dbReference>
<gene>
    <name evidence="6" type="ORF">R1sor_016843</name>
</gene>
<dbReference type="GO" id="GO:0004144">
    <property type="term" value="F:diacylglycerol O-acyltransferase activity"/>
    <property type="evidence" value="ECO:0007669"/>
    <property type="project" value="UniProtKB-ARBA"/>
</dbReference>
<comment type="similarity">
    <text evidence="1">Belongs to the diacylglycerol acyltransferase family.</text>
</comment>
<dbReference type="Pfam" id="PF12697">
    <property type="entry name" value="Abhydrolase_6"/>
    <property type="match status" value="1"/>
</dbReference>
<evidence type="ECO:0000256" key="4">
    <source>
        <dbReference type="SAM" id="MobiDB-lite"/>
    </source>
</evidence>
<keyword evidence="7" id="KW-1185">Reference proteome</keyword>
<proteinExistence type="inferred from homology"/>
<dbReference type="SUPFAM" id="SSF53474">
    <property type="entry name" value="alpha/beta-Hydrolases"/>
    <property type="match status" value="1"/>
</dbReference>
<dbReference type="Pfam" id="PF03982">
    <property type="entry name" value="DAGAT"/>
    <property type="match status" value="1"/>
</dbReference>
<dbReference type="PANTHER" id="PTHR22753:SF14">
    <property type="entry name" value="MONOACYLGLYCEROL_DIACYLGLYCEROL O-ACYLTRANSFERASE"/>
    <property type="match status" value="1"/>
</dbReference>
<evidence type="ECO:0000256" key="3">
    <source>
        <dbReference type="ARBA" id="ARBA00023315"/>
    </source>
</evidence>
<dbReference type="EMBL" id="JBJQOH010000004">
    <property type="protein sequence ID" value="KAL3690534.1"/>
    <property type="molecule type" value="Genomic_DNA"/>
</dbReference>
<dbReference type="Proteomes" id="UP001633002">
    <property type="component" value="Unassembled WGS sequence"/>
</dbReference>
<dbReference type="InterPro" id="IPR007130">
    <property type="entry name" value="DAGAT"/>
</dbReference>
<feature type="domain" description="AB hydrolase-1" evidence="5">
    <location>
        <begin position="170"/>
        <end position="397"/>
    </location>
</feature>
<evidence type="ECO:0000256" key="2">
    <source>
        <dbReference type="ARBA" id="ARBA00022679"/>
    </source>
</evidence>
<name>A0ABD3HK34_9MARC</name>
<protein>
    <recommendedName>
        <fullName evidence="5">AB hydrolase-1 domain-containing protein</fullName>
    </recommendedName>
</protein>
<dbReference type="InterPro" id="IPR029058">
    <property type="entry name" value="AB_hydrolase_fold"/>
</dbReference>
<evidence type="ECO:0000313" key="6">
    <source>
        <dbReference type="EMBL" id="KAL3690534.1"/>
    </source>
</evidence>
<feature type="region of interest" description="Disordered" evidence="4">
    <location>
        <begin position="74"/>
        <end position="97"/>
    </location>
</feature>
<reference evidence="6 7" key="1">
    <citation type="submission" date="2024-09" db="EMBL/GenBank/DDBJ databases">
        <title>Chromosome-scale assembly of Riccia sorocarpa.</title>
        <authorList>
            <person name="Paukszto L."/>
        </authorList>
    </citation>
    <scope>NUCLEOTIDE SEQUENCE [LARGE SCALE GENOMIC DNA]</scope>
    <source>
        <strain evidence="6">LP-2024</strain>
        <tissue evidence="6">Aerial parts of the thallus</tissue>
    </source>
</reference>
<dbReference type="CDD" id="cd07987">
    <property type="entry name" value="LPLAT_MGAT-like"/>
    <property type="match status" value="1"/>
</dbReference>
<evidence type="ECO:0000313" key="7">
    <source>
        <dbReference type="Proteomes" id="UP001633002"/>
    </source>
</evidence>
<dbReference type="PANTHER" id="PTHR22753">
    <property type="entry name" value="TRANSMEMBRANE PROTEIN 68"/>
    <property type="match status" value="1"/>
</dbReference>
<dbReference type="Gene3D" id="3.40.50.1820">
    <property type="entry name" value="alpha/beta hydrolase"/>
    <property type="match status" value="1"/>
</dbReference>
<comment type="caution">
    <text evidence="6">The sequence shown here is derived from an EMBL/GenBank/DDBJ whole genome shotgun (WGS) entry which is preliminary data.</text>
</comment>
<evidence type="ECO:0000256" key="1">
    <source>
        <dbReference type="ARBA" id="ARBA00005420"/>
    </source>
</evidence>
<dbReference type="GO" id="GO:0019432">
    <property type="term" value="P:triglyceride biosynthetic process"/>
    <property type="evidence" value="ECO:0007669"/>
    <property type="project" value="UniProtKB-ARBA"/>
</dbReference>
<organism evidence="6 7">
    <name type="scientific">Riccia sorocarpa</name>
    <dbReference type="NCBI Taxonomy" id="122646"/>
    <lineage>
        <taxon>Eukaryota</taxon>
        <taxon>Viridiplantae</taxon>
        <taxon>Streptophyta</taxon>
        <taxon>Embryophyta</taxon>
        <taxon>Marchantiophyta</taxon>
        <taxon>Marchantiopsida</taxon>
        <taxon>Marchantiidae</taxon>
        <taxon>Marchantiales</taxon>
        <taxon>Ricciaceae</taxon>
        <taxon>Riccia</taxon>
    </lineage>
</organism>
<accession>A0ABD3HK34</accession>
<sequence length="719" mass="79797">MAFTANSAFSPLSVACGTCSGTLEASPVRLVVNYWHDISRASSSSIVTKSFSRSRTGSITPKRTPNFVRSAVATETGRLDGEKPDVQSQSTPEEVAPASTYLDQAGETKLVSVKDYMEQVPEYLKCDDGPPRWFCSLDAKGYPKDAPLLLFIPGMDSIGLGLLMHQKKLARLFEVRCLHIPLHDRTSFVGLLEFVEEVLKEESSKRPGPVYLLGESFGATVCLSLAARNTKLDLVLLIVNPATSFERSPLQPLLPLLRTASPELFRLVPFALSFTIGNPIKMALASVDSSLPPWERLPKLADALTALLPTLPTLVDVMPKEALAWKLQLISDGAKYANSRLRAVKADILLLVSGNDQVIPSADEARRLKKLLPQTRIRYFKDSGHTLLLEEGVEVASLVKSTNLLRHSKTYDPILDFRPPFPDEIEAARNSSIRTVRQIFSPVFLSITENGNVRKGLPKLPEGRPLLFVGNHTFIGFDLGILVDEFLKEKDILLRGLAHPVLNLDSEELPEPGGNDLFHLFGSVPVNGRNLYKLLSRGEPALLYPGGVREALKRKGEQYKLIWSERAEFVRTAIRHGATIIPFAAVGGDDIAEVVLDQDELLRIPFVADYVRNWASRIPEARTSGAGDVLNESFVFPLAYPKVPPRMYFVFKQPIPTEGMKGSINDRNYTDGLYSKVKTDIESGLQYLLEKREQDPYKNFTSRILYEATNDSQAPTFDY</sequence>
<evidence type="ECO:0000259" key="5">
    <source>
        <dbReference type="Pfam" id="PF12697"/>
    </source>
</evidence>